<name>A0ABD2J741_HETSC</name>
<organism evidence="1 2">
    <name type="scientific">Heterodera schachtii</name>
    <name type="common">Sugarbeet cyst nematode worm</name>
    <name type="synonym">Tylenchus schachtii</name>
    <dbReference type="NCBI Taxonomy" id="97005"/>
    <lineage>
        <taxon>Eukaryota</taxon>
        <taxon>Metazoa</taxon>
        <taxon>Ecdysozoa</taxon>
        <taxon>Nematoda</taxon>
        <taxon>Chromadorea</taxon>
        <taxon>Rhabditida</taxon>
        <taxon>Tylenchina</taxon>
        <taxon>Tylenchomorpha</taxon>
        <taxon>Tylenchoidea</taxon>
        <taxon>Heteroderidae</taxon>
        <taxon>Heteroderinae</taxon>
        <taxon>Heterodera</taxon>
    </lineage>
</organism>
<sequence>MLQQFITQHQQPQQQATFEAAVYRCLACPRDFFYVTDTTAKNHIPSFHSNDLSLLENNYHTYAGLLHGSRREFFGTVLRGGSEARTTRKKRAAAAARGALAAAATLKRRGGASGLPKQARNNNNFIII</sequence>
<proteinExistence type="predicted"/>
<protein>
    <recommendedName>
        <fullName evidence="3">C2H2-type domain-containing protein</fullName>
    </recommendedName>
</protein>
<dbReference type="AlphaFoldDB" id="A0ABD2J741"/>
<gene>
    <name evidence="1" type="ORF">niasHS_008130</name>
</gene>
<reference evidence="1 2" key="1">
    <citation type="submission" date="2024-10" db="EMBL/GenBank/DDBJ databases">
        <authorList>
            <person name="Kim D."/>
        </authorList>
    </citation>
    <scope>NUCLEOTIDE SEQUENCE [LARGE SCALE GENOMIC DNA]</scope>
    <source>
        <strain evidence="1">Taebaek</strain>
    </source>
</reference>
<evidence type="ECO:0000313" key="2">
    <source>
        <dbReference type="Proteomes" id="UP001620645"/>
    </source>
</evidence>
<dbReference type="EMBL" id="JBICCN010000217">
    <property type="protein sequence ID" value="KAL3086073.1"/>
    <property type="molecule type" value="Genomic_DNA"/>
</dbReference>
<keyword evidence="2" id="KW-1185">Reference proteome</keyword>
<comment type="caution">
    <text evidence="1">The sequence shown here is derived from an EMBL/GenBank/DDBJ whole genome shotgun (WGS) entry which is preliminary data.</text>
</comment>
<accession>A0ABD2J741</accession>
<evidence type="ECO:0008006" key="3">
    <source>
        <dbReference type="Google" id="ProtNLM"/>
    </source>
</evidence>
<dbReference type="Proteomes" id="UP001620645">
    <property type="component" value="Unassembled WGS sequence"/>
</dbReference>
<evidence type="ECO:0000313" key="1">
    <source>
        <dbReference type="EMBL" id="KAL3086073.1"/>
    </source>
</evidence>